<evidence type="ECO:0000313" key="1">
    <source>
        <dbReference type="EMBL" id="TCS96554.1"/>
    </source>
</evidence>
<organism evidence="1 2">
    <name type="scientific">Hazenella coriacea</name>
    <dbReference type="NCBI Taxonomy" id="1179467"/>
    <lineage>
        <taxon>Bacteria</taxon>
        <taxon>Bacillati</taxon>
        <taxon>Bacillota</taxon>
        <taxon>Bacilli</taxon>
        <taxon>Bacillales</taxon>
        <taxon>Thermoactinomycetaceae</taxon>
        <taxon>Hazenella</taxon>
    </lineage>
</organism>
<reference evidence="1 2" key="1">
    <citation type="submission" date="2019-03" db="EMBL/GenBank/DDBJ databases">
        <title>Genomic Encyclopedia of Type Strains, Phase IV (KMG-IV): sequencing the most valuable type-strain genomes for metagenomic binning, comparative biology and taxonomic classification.</title>
        <authorList>
            <person name="Goeker M."/>
        </authorList>
    </citation>
    <scope>NUCLEOTIDE SEQUENCE [LARGE SCALE GENOMIC DNA]</scope>
    <source>
        <strain evidence="1 2">DSM 45707</strain>
    </source>
</reference>
<name>A0A4R3LDZ9_9BACL</name>
<dbReference type="OrthoDB" id="9990657at2"/>
<dbReference type="AlphaFoldDB" id="A0A4R3LDZ9"/>
<dbReference type="Proteomes" id="UP000294937">
    <property type="component" value="Unassembled WGS sequence"/>
</dbReference>
<dbReference type="RefSeq" id="WP_131922956.1">
    <property type="nucleotide sequence ID" value="NZ_SMAG01000001.1"/>
</dbReference>
<protein>
    <submittedName>
        <fullName evidence="1">Uncharacterized protein</fullName>
    </submittedName>
</protein>
<keyword evidence="2" id="KW-1185">Reference proteome</keyword>
<gene>
    <name evidence="1" type="ORF">EDD58_101188</name>
</gene>
<comment type="caution">
    <text evidence="1">The sequence shown here is derived from an EMBL/GenBank/DDBJ whole genome shotgun (WGS) entry which is preliminary data.</text>
</comment>
<evidence type="ECO:0000313" key="2">
    <source>
        <dbReference type="Proteomes" id="UP000294937"/>
    </source>
</evidence>
<accession>A0A4R3LDZ9</accession>
<proteinExistence type="predicted"/>
<sequence>MYLELIKTDFLTLDGSLTSFTLTPLKKPNGTNKVRADRTVDFKNTNENSNISHSKNMSILADFNKIIELNPSFWGVSLNINNLIDFLLTKWKSDRLKRAKREQRK</sequence>
<dbReference type="EMBL" id="SMAG01000001">
    <property type="protein sequence ID" value="TCS96554.1"/>
    <property type="molecule type" value="Genomic_DNA"/>
</dbReference>